<keyword evidence="1" id="KW-0732">Signal</keyword>
<reference evidence="2 3" key="1">
    <citation type="journal article" date="2012" name="Genet. Mol. Biol.">
        <title>Analysis of 16S rRNA and mxaF genes revealing insights into Methylobacterium niche-specific plant association.</title>
        <authorList>
            <person name="Dourado M.N."/>
            <person name="Andreote F.D."/>
            <person name="Dini-Andreote F."/>
            <person name="Conti R."/>
            <person name="Araujo J.M."/>
            <person name="Araujo W.L."/>
        </authorList>
    </citation>
    <scope>NUCLEOTIDE SEQUENCE [LARGE SCALE GENOMIC DNA]</scope>
    <source>
        <strain evidence="2 3">TC3-10</strain>
    </source>
</reference>
<evidence type="ECO:0008006" key="4">
    <source>
        <dbReference type="Google" id="ProtNLM"/>
    </source>
</evidence>
<evidence type="ECO:0000256" key="1">
    <source>
        <dbReference type="SAM" id="SignalP"/>
    </source>
</evidence>
<organism evidence="2 3">
    <name type="scientific">Methylobacterium oryzae</name>
    <dbReference type="NCBI Taxonomy" id="334852"/>
    <lineage>
        <taxon>Bacteria</taxon>
        <taxon>Pseudomonadati</taxon>
        <taxon>Pseudomonadota</taxon>
        <taxon>Alphaproteobacteria</taxon>
        <taxon>Hyphomicrobiales</taxon>
        <taxon>Methylobacteriaceae</taxon>
        <taxon>Methylobacterium</taxon>
    </lineage>
</organism>
<dbReference type="RefSeq" id="WP_331301391.1">
    <property type="nucleotide sequence ID" value="NZ_MLCA01000001.1"/>
</dbReference>
<comment type="caution">
    <text evidence="2">The sequence shown here is derived from an EMBL/GenBank/DDBJ whole genome shotgun (WGS) entry which is preliminary data.</text>
</comment>
<evidence type="ECO:0000313" key="2">
    <source>
        <dbReference type="EMBL" id="MEE7490401.1"/>
    </source>
</evidence>
<gene>
    <name evidence="2" type="ORF">MOTC310_07845</name>
</gene>
<accession>A0ABU7TL84</accession>
<feature type="chain" id="PRO_5046984877" description="CopL family metal-binding regulatory protein" evidence="1">
    <location>
        <begin position="29"/>
        <end position="146"/>
    </location>
</feature>
<feature type="signal peptide" evidence="1">
    <location>
        <begin position="1"/>
        <end position="28"/>
    </location>
</feature>
<protein>
    <recommendedName>
        <fullName evidence="4">CopL family metal-binding regulatory protein</fullName>
    </recommendedName>
</protein>
<proteinExistence type="predicted"/>
<sequence>MTFWLALRRLLPLLAVLSLALTPVTAPAATAGMHASMAHGRHATGPADPGMAGMDHAAMGHHAAMAADMAGMDMDDMPCCPKAEAAKPDCAKGCPLMALCLANVASLLPVAVPVPVPVATRASVIWPDPTTFASVHGTPLPEPPRA</sequence>
<dbReference type="Proteomes" id="UP001355206">
    <property type="component" value="Unassembled WGS sequence"/>
</dbReference>
<evidence type="ECO:0000313" key="3">
    <source>
        <dbReference type="Proteomes" id="UP001355206"/>
    </source>
</evidence>
<dbReference type="EMBL" id="MLCA01000001">
    <property type="protein sequence ID" value="MEE7490401.1"/>
    <property type="molecule type" value="Genomic_DNA"/>
</dbReference>
<keyword evidence="3" id="KW-1185">Reference proteome</keyword>
<name>A0ABU7TL84_9HYPH</name>